<reference evidence="2 3" key="1">
    <citation type="submission" date="2019-02" db="EMBL/GenBank/DDBJ databases">
        <title>Deep-cultivation of Planctomycetes and their phenomic and genomic characterization uncovers novel biology.</title>
        <authorList>
            <person name="Wiegand S."/>
            <person name="Jogler M."/>
            <person name="Boedeker C."/>
            <person name="Pinto D."/>
            <person name="Vollmers J."/>
            <person name="Rivas-Marin E."/>
            <person name="Kohn T."/>
            <person name="Peeters S.H."/>
            <person name="Heuer A."/>
            <person name="Rast P."/>
            <person name="Oberbeckmann S."/>
            <person name="Bunk B."/>
            <person name="Jeske O."/>
            <person name="Meyerdierks A."/>
            <person name="Storesund J.E."/>
            <person name="Kallscheuer N."/>
            <person name="Luecker S."/>
            <person name="Lage O.M."/>
            <person name="Pohl T."/>
            <person name="Merkel B.J."/>
            <person name="Hornburger P."/>
            <person name="Mueller R.-W."/>
            <person name="Bruemmer F."/>
            <person name="Labrenz M."/>
            <person name="Spormann A.M."/>
            <person name="Op den Camp H."/>
            <person name="Overmann J."/>
            <person name="Amann R."/>
            <person name="Jetten M.S.M."/>
            <person name="Mascher T."/>
            <person name="Medema M.H."/>
            <person name="Devos D.P."/>
            <person name="Kaster A.-K."/>
            <person name="Ovreas L."/>
            <person name="Rohde M."/>
            <person name="Galperin M.Y."/>
            <person name="Jogler C."/>
        </authorList>
    </citation>
    <scope>NUCLEOTIDE SEQUENCE [LARGE SCALE GENOMIC DNA]</scope>
    <source>
        <strain evidence="2 3">Spb1</strain>
    </source>
</reference>
<evidence type="ECO:0000313" key="3">
    <source>
        <dbReference type="Proteomes" id="UP000315349"/>
    </source>
</evidence>
<dbReference type="EMBL" id="CP036299">
    <property type="protein sequence ID" value="QDV31655.1"/>
    <property type="molecule type" value="Genomic_DNA"/>
</dbReference>
<dbReference type="KEGG" id="peh:Spb1_36000"/>
<proteinExistence type="predicted"/>
<evidence type="ECO:0000313" key="1">
    <source>
        <dbReference type="EMBL" id="QDV31655.1"/>
    </source>
</evidence>
<name>A0A518GSU4_9PLAN</name>
<accession>A0A518GSU4</accession>
<evidence type="ECO:0000313" key="2">
    <source>
        <dbReference type="EMBL" id="QDV31658.1"/>
    </source>
</evidence>
<protein>
    <submittedName>
        <fullName evidence="2">Uncharacterized protein</fullName>
    </submittedName>
</protein>
<keyword evidence="3" id="KW-1185">Reference proteome</keyword>
<dbReference type="KEGG" id="peh:Spb1_36030"/>
<sequence length="44" mass="4638">MGSESATSEILLISLCSDAHDALTRASSFAEDFKADSWSCKNAA</sequence>
<gene>
    <name evidence="1" type="ORF">Spb1_36000</name>
    <name evidence="2" type="ORF">Spb1_36030</name>
</gene>
<dbReference type="AlphaFoldDB" id="A0A518GSU4"/>
<organism evidence="2 3">
    <name type="scientific">Planctopirus ephydatiae</name>
    <dbReference type="NCBI Taxonomy" id="2528019"/>
    <lineage>
        <taxon>Bacteria</taxon>
        <taxon>Pseudomonadati</taxon>
        <taxon>Planctomycetota</taxon>
        <taxon>Planctomycetia</taxon>
        <taxon>Planctomycetales</taxon>
        <taxon>Planctomycetaceae</taxon>
        <taxon>Planctopirus</taxon>
    </lineage>
</organism>
<dbReference type="Proteomes" id="UP000315349">
    <property type="component" value="Chromosome"/>
</dbReference>
<dbReference type="EMBL" id="CP036299">
    <property type="protein sequence ID" value="QDV31658.1"/>
    <property type="molecule type" value="Genomic_DNA"/>
</dbReference>